<dbReference type="InterPro" id="IPR002401">
    <property type="entry name" value="Cyt_P450_E_grp-I"/>
</dbReference>
<evidence type="ECO:0000256" key="6">
    <source>
        <dbReference type="ARBA" id="ARBA00023033"/>
    </source>
</evidence>
<dbReference type="PRINTS" id="PR00463">
    <property type="entry name" value="EP450I"/>
</dbReference>
<gene>
    <name evidence="10" type="ORF">ACH5RR_002910</name>
</gene>
<dbReference type="SUPFAM" id="SSF48264">
    <property type="entry name" value="Cytochrome P450"/>
    <property type="match status" value="1"/>
</dbReference>
<dbReference type="AlphaFoldDB" id="A0ABD3ATB7"/>
<dbReference type="PANTHER" id="PTHR47953:SF16">
    <property type="entry name" value="CYTOCHROME P450 71D8"/>
    <property type="match status" value="1"/>
</dbReference>
<keyword evidence="4 8" id="KW-0560">Oxidoreductase</keyword>
<comment type="caution">
    <text evidence="10">The sequence shown here is derived from an EMBL/GenBank/DDBJ whole genome shotgun (WGS) entry which is preliminary data.</text>
</comment>
<sequence length="520" mass="58804">MEIQFNPFLVSSPKYLFLLFTFLILLVKIWKKAKPSSDHDITPKLPPGPTKLPLVGNLHNLVVGGGHPHRVLASLAKKYGPLMHLQLGEISTVVVSSAKIAKEILVAHHPCFSNRPENQATRIILYEQEDMAFSPYSEYWKQMNKICMMELLSMKSVGSFRFIREDEISKLVESIIQSSSSPAGEPVNLTDKIFDYTSSVVCRAAFGRICKNKDTMINNVKLVFSMLSGFNLADVFPSLKFLPVITGLKQKLQEVHRQMDEVLEDVIKQHKANHEIGTKGNAESGDEDLIDVLLKQQESGNLQIPITTRNIKAVILDIFTAGTHTSSVTTEWSLSELMRHPEIMAKAQAEVRHVCKGKKTIEEDDIQNLKYLKMVIQETLRLHPPVPLIPRSSRENHEGNGCMIPEKSRVLVNFWAIGRDPEYWDEPEKFKPVRFDHKSFDYLGTQSEYMPFGTGRKMCPGITFGLASVELSLANLIYHFDWRLPHGMKPNDLDMDEDFGLAAGRKTSLCLIGIPYHAYD</sequence>
<dbReference type="InterPro" id="IPR036396">
    <property type="entry name" value="Cyt_P450_sf"/>
</dbReference>
<feature type="binding site" description="axial binding residue" evidence="7">
    <location>
        <position position="459"/>
    </location>
    <ligand>
        <name>heme</name>
        <dbReference type="ChEBI" id="CHEBI:30413"/>
    </ligand>
    <ligandPart>
        <name>Fe</name>
        <dbReference type="ChEBI" id="CHEBI:18248"/>
    </ligandPart>
</feature>
<dbReference type="PRINTS" id="PR00385">
    <property type="entry name" value="P450"/>
</dbReference>
<keyword evidence="3 7" id="KW-0479">Metal-binding</keyword>
<keyword evidence="6 8" id="KW-0503">Monooxygenase</keyword>
<dbReference type="InterPro" id="IPR017972">
    <property type="entry name" value="Cyt_P450_CS"/>
</dbReference>
<evidence type="ECO:0000256" key="5">
    <source>
        <dbReference type="ARBA" id="ARBA00023004"/>
    </source>
</evidence>
<keyword evidence="9" id="KW-1133">Transmembrane helix</keyword>
<evidence type="ECO:0000313" key="11">
    <source>
        <dbReference type="Proteomes" id="UP001630127"/>
    </source>
</evidence>
<evidence type="ECO:0000313" key="10">
    <source>
        <dbReference type="EMBL" id="KAL3534449.1"/>
    </source>
</evidence>
<dbReference type="GO" id="GO:0004497">
    <property type="term" value="F:monooxygenase activity"/>
    <property type="evidence" value="ECO:0007669"/>
    <property type="project" value="UniProtKB-KW"/>
</dbReference>
<dbReference type="PANTHER" id="PTHR47953">
    <property type="entry name" value="OS08G0105600 PROTEIN"/>
    <property type="match status" value="1"/>
</dbReference>
<comment type="cofactor">
    <cofactor evidence="7">
        <name>heme</name>
        <dbReference type="ChEBI" id="CHEBI:30413"/>
    </cofactor>
</comment>
<keyword evidence="9" id="KW-0472">Membrane</keyword>
<dbReference type="GO" id="GO:0009821">
    <property type="term" value="P:alkaloid biosynthetic process"/>
    <property type="evidence" value="ECO:0007669"/>
    <property type="project" value="UniProtKB-ARBA"/>
</dbReference>
<protein>
    <recommendedName>
        <fullName evidence="12">Cytochrome P450</fullName>
    </recommendedName>
</protein>
<keyword evidence="2 7" id="KW-0349">Heme</keyword>
<dbReference type="PROSITE" id="PS00086">
    <property type="entry name" value="CYTOCHROME_P450"/>
    <property type="match status" value="1"/>
</dbReference>
<keyword evidence="11" id="KW-1185">Reference proteome</keyword>
<dbReference type="FunFam" id="1.10.630.10:FF:000043">
    <property type="entry name" value="Cytochrome P450 99A2"/>
    <property type="match status" value="1"/>
</dbReference>
<dbReference type="Proteomes" id="UP001630127">
    <property type="component" value="Unassembled WGS sequence"/>
</dbReference>
<dbReference type="GO" id="GO:0046872">
    <property type="term" value="F:metal ion binding"/>
    <property type="evidence" value="ECO:0007669"/>
    <property type="project" value="UniProtKB-KW"/>
</dbReference>
<accession>A0ABD3ATB7</accession>
<proteinExistence type="inferred from homology"/>
<evidence type="ECO:0000256" key="2">
    <source>
        <dbReference type="ARBA" id="ARBA00022617"/>
    </source>
</evidence>
<evidence type="ECO:0000256" key="9">
    <source>
        <dbReference type="SAM" id="Phobius"/>
    </source>
</evidence>
<dbReference type="CDD" id="cd11072">
    <property type="entry name" value="CYP71-like"/>
    <property type="match status" value="1"/>
</dbReference>
<evidence type="ECO:0008006" key="12">
    <source>
        <dbReference type="Google" id="ProtNLM"/>
    </source>
</evidence>
<name>A0ABD3ATB7_9GENT</name>
<keyword evidence="9" id="KW-0812">Transmembrane</keyword>
<dbReference type="Gene3D" id="1.10.630.10">
    <property type="entry name" value="Cytochrome P450"/>
    <property type="match status" value="1"/>
</dbReference>
<comment type="similarity">
    <text evidence="1 8">Belongs to the cytochrome P450 family.</text>
</comment>
<evidence type="ECO:0000256" key="4">
    <source>
        <dbReference type="ARBA" id="ARBA00023002"/>
    </source>
</evidence>
<dbReference type="EMBL" id="JBJUIK010000002">
    <property type="protein sequence ID" value="KAL3534449.1"/>
    <property type="molecule type" value="Genomic_DNA"/>
</dbReference>
<evidence type="ECO:0000256" key="3">
    <source>
        <dbReference type="ARBA" id="ARBA00022723"/>
    </source>
</evidence>
<keyword evidence="5 7" id="KW-0408">Iron</keyword>
<dbReference type="Pfam" id="PF00067">
    <property type="entry name" value="p450"/>
    <property type="match status" value="1"/>
</dbReference>
<feature type="transmembrane region" description="Helical" evidence="9">
    <location>
        <begin position="12"/>
        <end position="30"/>
    </location>
</feature>
<dbReference type="InterPro" id="IPR052306">
    <property type="entry name" value="CYP450_71D"/>
</dbReference>
<evidence type="ECO:0000256" key="8">
    <source>
        <dbReference type="RuleBase" id="RU000461"/>
    </source>
</evidence>
<reference evidence="10 11" key="1">
    <citation type="submission" date="2024-11" db="EMBL/GenBank/DDBJ databases">
        <title>A near-complete genome assembly of Cinchona calisaya.</title>
        <authorList>
            <person name="Lian D.C."/>
            <person name="Zhao X.W."/>
            <person name="Wei L."/>
        </authorList>
    </citation>
    <scope>NUCLEOTIDE SEQUENCE [LARGE SCALE GENOMIC DNA]</scope>
    <source>
        <tissue evidence="10">Nenye</tissue>
    </source>
</reference>
<evidence type="ECO:0000256" key="1">
    <source>
        <dbReference type="ARBA" id="ARBA00010617"/>
    </source>
</evidence>
<dbReference type="InterPro" id="IPR001128">
    <property type="entry name" value="Cyt_P450"/>
</dbReference>
<evidence type="ECO:0000256" key="7">
    <source>
        <dbReference type="PIRSR" id="PIRSR602401-1"/>
    </source>
</evidence>
<organism evidence="10 11">
    <name type="scientific">Cinchona calisaya</name>
    <dbReference type="NCBI Taxonomy" id="153742"/>
    <lineage>
        <taxon>Eukaryota</taxon>
        <taxon>Viridiplantae</taxon>
        <taxon>Streptophyta</taxon>
        <taxon>Embryophyta</taxon>
        <taxon>Tracheophyta</taxon>
        <taxon>Spermatophyta</taxon>
        <taxon>Magnoliopsida</taxon>
        <taxon>eudicotyledons</taxon>
        <taxon>Gunneridae</taxon>
        <taxon>Pentapetalae</taxon>
        <taxon>asterids</taxon>
        <taxon>lamiids</taxon>
        <taxon>Gentianales</taxon>
        <taxon>Rubiaceae</taxon>
        <taxon>Cinchonoideae</taxon>
        <taxon>Cinchoneae</taxon>
        <taxon>Cinchona</taxon>
    </lineage>
</organism>